<keyword evidence="3" id="KW-1185">Reference proteome</keyword>
<dbReference type="Pfam" id="PF13975">
    <property type="entry name" value="gag-asp_proteas"/>
    <property type="match status" value="1"/>
</dbReference>
<keyword evidence="2" id="KW-0645">Protease</keyword>
<evidence type="ECO:0000313" key="2">
    <source>
        <dbReference type="EMBL" id="MBN7795489.1"/>
    </source>
</evidence>
<dbReference type="GO" id="GO:0006508">
    <property type="term" value="P:proteolysis"/>
    <property type="evidence" value="ECO:0007669"/>
    <property type="project" value="UniProtKB-KW"/>
</dbReference>
<keyword evidence="1" id="KW-0732">Signal</keyword>
<dbReference type="Gene3D" id="2.40.70.10">
    <property type="entry name" value="Acid Proteases"/>
    <property type="match status" value="1"/>
</dbReference>
<evidence type="ECO:0000256" key="1">
    <source>
        <dbReference type="SAM" id="SignalP"/>
    </source>
</evidence>
<feature type="chain" id="PRO_5036911434" evidence="1">
    <location>
        <begin position="23"/>
        <end position="213"/>
    </location>
</feature>
<dbReference type="EMBL" id="JAFKCZ010000002">
    <property type="protein sequence ID" value="MBN7795489.1"/>
    <property type="molecule type" value="Genomic_DNA"/>
</dbReference>
<dbReference type="InterPro" id="IPR011969">
    <property type="entry name" value="Clan_AA_Asp_peptidase_C"/>
</dbReference>
<dbReference type="InterPro" id="IPR021109">
    <property type="entry name" value="Peptidase_aspartic_dom_sf"/>
</dbReference>
<protein>
    <submittedName>
        <fullName evidence="2">TIGR02281 family clan AA aspartic protease</fullName>
        <ecNumber evidence="2">3.4.23.-</ecNumber>
    </submittedName>
</protein>
<dbReference type="CDD" id="cd05483">
    <property type="entry name" value="retropepsin_like_bacteria"/>
    <property type="match status" value="1"/>
</dbReference>
<reference evidence="2" key="1">
    <citation type="submission" date="2021-02" db="EMBL/GenBank/DDBJ databases">
        <title>PHA producing bacteria isolated from coastal sediment in Guangdong, Shenzhen.</title>
        <authorList>
            <person name="Zheng W."/>
            <person name="Yu S."/>
            <person name="Huang Y."/>
        </authorList>
    </citation>
    <scope>NUCLEOTIDE SEQUENCE</scope>
    <source>
        <strain evidence="2">TN14-10</strain>
    </source>
</reference>
<dbReference type="InterPro" id="IPR001969">
    <property type="entry name" value="Aspartic_peptidase_AS"/>
</dbReference>
<name>A0A939DCG0_9GAMM</name>
<organism evidence="2 3">
    <name type="scientific">Parahaliea mediterranea</name>
    <dbReference type="NCBI Taxonomy" id="651086"/>
    <lineage>
        <taxon>Bacteria</taxon>
        <taxon>Pseudomonadati</taxon>
        <taxon>Pseudomonadota</taxon>
        <taxon>Gammaproteobacteria</taxon>
        <taxon>Cellvibrionales</taxon>
        <taxon>Halieaceae</taxon>
        <taxon>Parahaliea</taxon>
    </lineage>
</organism>
<dbReference type="EC" id="3.4.23.-" evidence="2"/>
<dbReference type="SUPFAM" id="SSF50630">
    <property type="entry name" value="Acid proteases"/>
    <property type="match status" value="1"/>
</dbReference>
<dbReference type="RefSeq" id="WP_206558944.1">
    <property type="nucleotide sequence ID" value="NZ_JAFKCZ010000002.1"/>
</dbReference>
<dbReference type="NCBIfam" id="TIGR02281">
    <property type="entry name" value="clan_AA_DTGA"/>
    <property type="match status" value="1"/>
</dbReference>
<evidence type="ECO:0000313" key="3">
    <source>
        <dbReference type="Proteomes" id="UP000664303"/>
    </source>
</evidence>
<comment type="caution">
    <text evidence="2">The sequence shown here is derived from an EMBL/GenBank/DDBJ whole genome shotgun (WGS) entry which is preliminary data.</text>
</comment>
<dbReference type="Proteomes" id="UP000664303">
    <property type="component" value="Unassembled WGS sequence"/>
</dbReference>
<proteinExistence type="predicted"/>
<dbReference type="InterPro" id="IPR034122">
    <property type="entry name" value="Retropepsin-like_bacterial"/>
</dbReference>
<keyword evidence="2" id="KW-0378">Hydrolase</keyword>
<feature type="signal peptide" evidence="1">
    <location>
        <begin position="1"/>
        <end position="22"/>
    </location>
</feature>
<sequence>MKRAVSKLLLGLLLAIGMPALATTLVVEALLPNTAVITIDGARKTLKAGQSHAGVTLVSADSRAAVVEVNGVRQTLGLHQRITGAYREPSTRRVDIPRNARMQYRTTATINGRSTQVLVDTGANVVAMNASHAAALGVDFRAGQPSRLETASNVIDAWTVTLQSIDVGGIRVDNVRATVTGGSFPSTILLGMTYLEHVEMRESNGVLSLSRQW</sequence>
<accession>A0A939DCG0</accession>
<dbReference type="PROSITE" id="PS00141">
    <property type="entry name" value="ASP_PROTEASE"/>
    <property type="match status" value="1"/>
</dbReference>
<dbReference type="AlphaFoldDB" id="A0A939DCG0"/>
<dbReference type="GO" id="GO:0004190">
    <property type="term" value="F:aspartic-type endopeptidase activity"/>
    <property type="evidence" value="ECO:0007669"/>
    <property type="project" value="InterPro"/>
</dbReference>
<gene>
    <name evidence="2" type="ORF">JYP50_02730</name>
</gene>